<dbReference type="OrthoDB" id="9803723at2"/>
<gene>
    <name evidence="1" type="ORF">LHGZ1_2607</name>
</gene>
<proteinExistence type="predicted"/>
<sequence>MTARLTQVLPLHGQRMIVGFDNGISATLWLSRVTAGMQEDFSTLADPALFRSATVSDNQVVWSNGLKLSGEQLYAHARGQH</sequence>
<evidence type="ECO:0000313" key="2">
    <source>
        <dbReference type="Proteomes" id="UP000197424"/>
    </source>
</evidence>
<dbReference type="AlphaFoldDB" id="A0A248LL20"/>
<accession>A0A248LL20</accession>
<dbReference type="Gene3D" id="3.30.2020.10">
    <property type="entry name" value="NE0471-like N-terminal domain"/>
    <property type="match status" value="1"/>
</dbReference>
<evidence type="ECO:0000313" key="1">
    <source>
        <dbReference type="EMBL" id="ASJ25438.1"/>
    </source>
</evidence>
<organism evidence="1 2">
    <name type="scientific">Laribacter hongkongensis</name>
    <dbReference type="NCBI Taxonomy" id="168471"/>
    <lineage>
        <taxon>Bacteria</taxon>
        <taxon>Pseudomonadati</taxon>
        <taxon>Pseudomonadota</taxon>
        <taxon>Betaproteobacteria</taxon>
        <taxon>Neisseriales</taxon>
        <taxon>Aquaspirillaceae</taxon>
        <taxon>Laribacter</taxon>
    </lineage>
</organism>
<dbReference type="EMBL" id="CP022115">
    <property type="protein sequence ID" value="ASJ25438.1"/>
    <property type="molecule type" value="Genomic_DNA"/>
</dbReference>
<reference evidence="2" key="1">
    <citation type="submission" date="2017-06" db="EMBL/GenBank/DDBJ databases">
        <title>Whole genome sequence of Laribacter hongkongensis LHGZ1.</title>
        <authorList>
            <person name="Chen D."/>
            <person name="Wu H."/>
            <person name="Chen J."/>
        </authorList>
    </citation>
    <scope>NUCLEOTIDE SEQUENCE [LARGE SCALE GENOMIC DNA]</scope>
    <source>
        <strain evidence="2">LHGZ1</strain>
    </source>
</reference>
<name>A0A248LL20_9NEIS</name>
<dbReference type="RefSeq" id="WP_088861298.1">
    <property type="nucleotide sequence ID" value="NZ_CP022115.1"/>
</dbReference>
<protein>
    <recommendedName>
        <fullName evidence="3">DUF2442 domain containing protein</fullName>
    </recommendedName>
</protein>
<evidence type="ECO:0008006" key="3">
    <source>
        <dbReference type="Google" id="ProtNLM"/>
    </source>
</evidence>
<dbReference type="Proteomes" id="UP000197424">
    <property type="component" value="Chromosome"/>
</dbReference>
<dbReference type="SUPFAM" id="SSF143880">
    <property type="entry name" value="NE0471 N-terminal domain-like"/>
    <property type="match status" value="1"/>
</dbReference>
<dbReference type="InterPro" id="IPR036782">
    <property type="entry name" value="NE0471-like_N"/>
</dbReference>